<reference evidence="4" key="2">
    <citation type="submission" date="2020-03" db="EMBL/GenBank/DDBJ databases">
        <title>Walnut 2.0.</title>
        <authorList>
            <person name="Marrano A."/>
            <person name="Britton M."/>
            <person name="Zimin A.V."/>
            <person name="Zaini P.A."/>
            <person name="Workman R."/>
            <person name="Puiu D."/>
            <person name="Bianco L."/>
            <person name="Allen B.J."/>
            <person name="Troggio M."/>
            <person name="Leslie C.A."/>
            <person name="Timp W."/>
            <person name="Dendekar A."/>
            <person name="Salzberg S.L."/>
            <person name="Neale D.B."/>
        </authorList>
    </citation>
    <scope>NUCLEOTIDE SEQUENCE</scope>
    <source>
        <tissue evidence="4">Leaves</tissue>
    </source>
</reference>
<feature type="domain" description="Reverse transcriptase Ty1/copia-type" evidence="2">
    <location>
        <begin position="594"/>
        <end position="639"/>
    </location>
</feature>
<evidence type="ECO:0000259" key="1">
    <source>
        <dbReference type="Pfam" id="PF03732"/>
    </source>
</evidence>
<evidence type="ECO:0000259" key="3">
    <source>
        <dbReference type="Pfam" id="PF22936"/>
    </source>
</evidence>
<dbReference type="Pfam" id="PF22936">
    <property type="entry name" value="Pol_BBD"/>
    <property type="match status" value="1"/>
</dbReference>
<reference evidence="4" key="1">
    <citation type="submission" date="2015-10" db="EMBL/GenBank/DDBJ databases">
        <authorList>
            <person name="Martinez-Garcia P.J."/>
            <person name="Crepeau M.W."/>
            <person name="Puiu D."/>
            <person name="Gonzalez-Ibeas D."/>
            <person name="Whalen J."/>
            <person name="Stevens K."/>
            <person name="Paul R."/>
            <person name="Butterfield T."/>
            <person name="Britton M."/>
            <person name="Reagan R."/>
            <person name="Chakraborty S."/>
            <person name="Walawage S.L."/>
            <person name="Vasquez-Gross H.A."/>
            <person name="Cardeno C."/>
            <person name="Famula R."/>
            <person name="Pratt K."/>
            <person name="Kuruganti S."/>
            <person name="Aradhya M.K."/>
            <person name="Leslie C.A."/>
            <person name="Dandekar A.M."/>
            <person name="Salzberg S.L."/>
            <person name="Wegrzyn J.L."/>
            <person name="Langley C.H."/>
            <person name="Neale D.B."/>
        </authorList>
    </citation>
    <scope>NUCLEOTIDE SEQUENCE</scope>
    <source>
        <tissue evidence="4">Leaves</tissue>
    </source>
</reference>
<protein>
    <submittedName>
        <fullName evidence="4">Uncharacterized protein</fullName>
    </submittedName>
</protein>
<organism evidence="4 5">
    <name type="scientific">Juglans regia</name>
    <name type="common">English walnut</name>
    <dbReference type="NCBI Taxonomy" id="51240"/>
    <lineage>
        <taxon>Eukaryota</taxon>
        <taxon>Viridiplantae</taxon>
        <taxon>Streptophyta</taxon>
        <taxon>Embryophyta</taxon>
        <taxon>Tracheophyta</taxon>
        <taxon>Spermatophyta</taxon>
        <taxon>Magnoliopsida</taxon>
        <taxon>eudicotyledons</taxon>
        <taxon>Gunneridae</taxon>
        <taxon>Pentapetalae</taxon>
        <taxon>rosids</taxon>
        <taxon>fabids</taxon>
        <taxon>Fagales</taxon>
        <taxon>Juglandaceae</taxon>
        <taxon>Juglans</taxon>
    </lineage>
</organism>
<evidence type="ECO:0000259" key="2">
    <source>
        <dbReference type="Pfam" id="PF07727"/>
    </source>
</evidence>
<proteinExistence type="predicted"/>
<evidence type="ECO:0000313" key="4">
    <source>
        <dbReference type="EMBL" id="KAF5480803.1"/>
    </source>
</evidence>
<dbReference type="AlphaFoldDB" id="A0A833Y713"/>
<feature type="domain" description="Retrotransposon gag" evidence="1">
    <location>
        <begin position="55"/>
        <end position="109"/>
    </location>
</feature>
<dbReference type="InterPro" id="IPR013103">
    <property type="entry name" value="RVT_2"/>
</dbReference>
<comment type="caution">
    <text evidence="4">The sequence shown here is derived from an EMBL/GenBank/DDBJ whole genome shotgun (WGS) entry which is preliminary data.</text>
</comment>
<dbReference type="PANTHER" id="PTHR37610:SF97">
    <property type="entry name" value="RETROTRANSPOSON GAG DOMAIN-CONTAINING PROTEIN"/>
    <property type="match status" value="1"/>
</dbReference>
<dbReference type="InterPro" id="IPR005162">
    <property type="entry name" value="Retrotrans_gag_dom"/>
</dbReference>
<dbReference type="Pfam" id="PF07727">
    <property type="entry name" value="RVT_2"/>
    <property type="match status" value="1"/>
</dbReference>
<sequence length="640" mass="70525">MAISAKNKTAFVNGSLLRPADDNPCLATWIHCNDMVISWLVNSLSLDIASTTLFMHTAVDIWKELHMRFAQSNRPRIFQLRKDLLALTQENHSVGVYYSQLKGLWDQLSILKPLGACNCKPACICTATKSSLENQEEDYVLPFLIGLNDSYSQFRGQILLMESFPTISKVFSLTLQEEKQRGVSMSNTQHLSTSIALSTKVSASVFMSTNGGKPFARKDKVICSPCGYNSHNVDKYYKIHGYPPHWKYVKLKNFSSGVVNQVSVSGLDIGSVDCAQLSTIQQQCQQLLASLQCTSDSKSIVNQSNFLQSAVNHDDLPPTPISDIQNYANISGKASNSYYSHFSSHEWIIDSGAADHIICSTSLLTSASSPINHLDKLPNGAIALETHIGTVHLSDSLALKNVLCVPVFSFNLISVHRLTVDSSCSFIFLSNICLIQDLHSWKMIGRGESKAGLYYLLQDFLASLKIDVISFGLTTKVASVNFSSFDLWLYRLGHLSLPRLLLLNKSVSAIKMSNVMNNSPSWLPSTPIPSSSHRSLVLPHPILDIPSSAPTPTDIPNFNSSVDSVPPIENVSSSSSQPSQVIRQSSKVRKQPSYLIERYKARLVAKGYTQIESLDFQETFSSVAKLVSVRCLLAVATSKN</sequence>
<dbReference type="PANTHER" id="PTHR37610">
    <property type="entry name" value="CCHC-TYPE DOMAIN-CONTAINING PROTEIN"/>
    <property type="match status" value="1"/>
</dbReference>
<gene>
    <name evidence="4" type="ORF">F2P56_001516</name>
</gene>
<dbReference type="Proteomes" id="UP000619265">
    <property type="component" value="Unassembled WGS sequence"/>
</dbReference>
<feature type="domain" description="Retrovirus-related Pol polyprotein from transposon TNT 1-94-like beta-barrel" evidence="3">
    <location>
        <begin position="347"/>
        <end position="419"/>
    </location>
</feature>
<name>A0A833Y713_JUGRE</name>
<dbReference type="Gramene" id="Jr01_16380_p1">
    <property type="protein sequence ID" value="cds.Jr01_16380_p1"/>
    <property type="gene ID" value="Jr01_16380"/>
</dbReference>
<accession>A0A833Y713</accession>
<dbReference type="InterPro" id="IPR054722">
    <property type="entry name" value="PolX-like_BBD"/>
</dbReference>
<dbReference type="EMBL" id="LIHL02000001">
    <property type="protein sequence ID" value="KAF5480803.1"/>
    <property type="molecule type" value="Genomic_DNA"/>
</dbReference>
<evidence type="ECO:0000313" key="5">
    <source>
        <dbReference type="Proteomes" id="UP000619265"/>
    </source>
</evidence>
<dbReference type="Pfam" id="PF03732">
    <property type="entry name" value="Retrotrans_gag"/>
    <property type="match status" value="1"/>
</dbReference>